<dbReference type="AlphaFoldDB" id="A0A060HIE1"/>
<sequence>MKKRKRLMVWPRSVIMVPLLPGFPVNLVRRIAGRLERAQEKSLPDIEYV</sequence>
<proteinExistence type="predicted"/>
<accession>A0A060HIE1</accession>
<dbReference type="KEGG" id="nvn:NVIE_020790"/>
<evidence type="ECO:0000313" key="2">
    <source>
        <dbReference type="Proteomes" id="UP000027093"/>
    </source>
</evidence>
<dbReference type="RefSeq" id="WP_158435195.1">
    <property type="nucleotide sequence ID" value="NZ_CP007536.1"/>
</dbReference>
<dbReference type="GeneID" id="74947320"/>
<dbReference type="HOGENOM" id="CLU_3130982_0_0_2"/>
<evidence type="ECO:0000313" key="1">
    <source>
        <dbReference type="EMBL" id="AIC16339.1"/>
    </source>
</evidence>
<name>A0A060HIE1_9ARCH</name>
<dbReference type="EMBL" id="CP007536">
    <property type="protein sequence ID" value="AIC16339.1"/>
    <property type="molecule type" value="Genomic_DNA"/>
</dbReference>
<reference evidence="1 2" key="1">
    <citation type="journal article" date="2014" name="Int. J. Syst. Evol. Microbiol.">
        <title>Nitrososphaera viennensis gen. nov., sp. nov., an aerobic and mesophilic, ammonia-oxidizing archaeon from soil and a member of the archaeal phylum Thaumarchaeota.</title>
        <authorList>
            <person name="Stieglmeier M."/>
            <person name="Klingl A."/>
            <person name="Alves R.J."/>
            <person name="Rittmann S.K."/>
            <person name="Melcher M."/>
            <person name="Leisch N."/>
            <person name="Schleper C."/>
        </authorList>
    </citation>
    <scope>NUCLEOTIDE SEQUENCE [LARGE SCALE GENOMIC DNA]</scope>
    <source>
        <strain evidence="1">EN76</strain>
    </source>
</reference>
<dbReference type="Proteomes" id="UP000027093">
    <property type="component" value="Chromosome"/>
</dbReference>
<protein>
    <submittedName>
        <fullName evidence="1">Uncharacterized protein</fullName>
    </submittedName>
</protein>
<gene>
    <name evidence="1" type="ORF">NVIE_020790</name>
</gene>
<keyword evidence="2" id="KW-1185">Reference proteome</keyword>
<organism evidence="1 2">
    <name type="scientific">Nitrososphaera viennensis EN76</name>
    <dbReference type="NCBI Taxonomy" id="926571"/>
    <lineage>
        <taxon>Archaea</taxon>
        <taxon>Nitrososphaerota</taxon>
        <taxon>Nitrososphaeria</taxon>
        <taxon>Nitrososphaerales</taxon>
        <taxon>Nitrososphaeraceae</taxon>
        <taxon>Nitrososphaera</taxon>
    </lineage>
</organism>